<comment type="caution">
    <text evidence="2">The sequence shown here is derived from an EMBL/GenBank/DDBJ whole genome shotgun (WGS) entry which is preliminary data.</text>
</comment>
<protein>
    <recommendedName>
        <fullName evidence="4">Major facilitator superfamily (MFS) profile domain-containing protein</fullName>
    </recommendedName>
</protein>
<proteinExistence type="predicted"/>
<keyword evidence="3" id="KW-1185">Reference proteome</keyword>
<reference evidence="3" key="1">
    <citation type="journal article" date="2019" name="Int. J. Syst. Evol. Microbiol.">
        <title>The Global Catalogue of Microorganisms (GCM) 10K type strain sequencing project: providing services to taxonomists for standard genome sequencing and annotation.</title>
        <authorList>
            <consortium name="The Broad Institute Genomics Platform"/>
            <consortium name="The Broad Institute Genome Sequencing Center for Infectious Disease"/>
            <person name="Wu L."/>
            <person name="Ma J."/>
        </authorList>
    </citation>
    <scope>NUCLEOTIDE SEQUENCE [LARGE SCALE GENOMIC DNA]</scope>
    <source>
        <strain evidence="3">JCM 31486</strain>
    </source>
</reference>
<keyword evidence="1" id="KW-0472">Membrane</keyword>
<evidence type="ECO:0000313" key="3">
    <source>
        <dbReference type="Proteomes" id="UP001597045"/>
    </source>
</evidence>
<feature type="transmembrane region" description="Helical" evidence="1">
    <location>
        <begin position="7"/>
        <end position="31"/>
    </location>
</feature>
<evidence type="ECO:0000256" key="1">
    <source>
        <dbReference type="SAM" id="Phobius"/>
    </source>
</evidence>
<organism evidence="2 3">
    <name type="scientific">Kibdelosporangium lantanae</name>
    <dbReference type="NCBI Taxonomy" id="1497396"/>
    <lineage>
        <taxon>Bacteria</taxon>
        <taxon>Bacillati</taxon>
        <taxon>Actinomycetota</taxon>
        <taxon>Actinomycetes</taxon>
        <taxon>Pseudonocardiales</taxon>
        <taxon>Pseudonocardiaceae</taxon>
        <taxon>Kibdelosporangium</taxon>
    </lineage>
</organism>
<dbReference type="InterPro" id="IPR036259">
    <property type="entry name" value="MFS_trans_sf"/>
</dbReference>
<sequence length="115" mass="11877">MRYGSVVAAVGIGLVAFAPWIPLALVGWTIFGLGLSGTVPQLFGAAGHLDLEMAGTNVSRVAGIGYLGMLAGPMVIGPLTDLMPLNLTFLLPVVFCVVASASARILRPRRAMVNA</sequence>
<keyword evidence="1" id="KW-0812">Transmembrane</keyword>
<dbReference type="Gene3D" id="1.20.1250.20">
    <property type="entry name" value="MFS general substrate transporter like domains"/>
    <property type="match status" value="1"/>
</dbReference>
<dbReference type="SUPFAM" id="SSF103473">
    <property type="entry name" value="MFS general substrate transporter"/>
    <property type="match status" value="1"/>
</dbReference>
<feature type="transmembrane region" description="Helical" evidence="1">
    <location>
        <begin position="87"/>
        <end position="106"/>
    </location>
</feature>
<accession>A0ABW3MLQ0</accession>
<keyword evidence="1" id="KW-1133">Transmembrane helix</keyword>
<evidence type="ECO:0008006" key="4">
    <source>
        <dbReference type="Google" id="ProtNLM"/>
    </source>
</evidence>
<gene>
    <name evidence="2" type="ORF">ACFQ1S_33160</name>
</gene>
<dbReference type="EMBL" id="JBHTIS010002564">
    <property type="protein sequence ID" value="MFD1050035.1"/>
    <property type="molecule type" value="Genomic_DNA"/>
</dbReference>
<dbReference type="Proteomes" id="UP001597045">
    <property type="component" value="Unassembled WGS sequence"/>
</dbReference>
<evidence type="ECO:0000313" key="2">
    <source>
        <dbReference type="EMBL" id="MFD1050035.1"/>
    </source>
</evidence>
<name>A0ABW3MLQ0_9PSEU</name>